<evidence type="ECO:0000256" key="1">
    <source>
        <dbReference type="SAM" id="MobiDB-lite"/>
    </source>
</evidence>
<accession>A0A1G6QH36</accession>
<proteinExistence type="predicted"/>
<feature type="region of interest" description="Disordered" evidence="1">
    <location>
        <begin position="1"/>
        <end position="28"/>
    </location>
</feature>
<evidence type="ECO:0000313" key="2">
    <source>
        <dbReference type="EMBL" id="SDC90997.1"/>
    </source>
</evidence>
<dbReference type="AlphaFoldDB" id="A0A1G6QH36"/>
<feature type="compositionally biased region" description="Basic and acidic residues" evidence="1">
    <location>
        <begin position="1"/>
        <end position="11"/>
    </location>
</feature>
<reference evidence="2 3" key="1">
    <citation type="submission" date="2016-10" db="EMBL/GenBank/DDBJ databases">
        <authorList>
            <person name="de Groot N.N."/>
        </authorList>
    </citation>
    <scope>NUCLEOTIDE SEQUENCE [LARGE SCALE GENOMIC DNA]</scope>
    <source>
        <strain evidence="2 3">DSM 45514</strain>
    </source>
</reference>
<dbReference type="STRING" id="1236220.SAMN04488112_12138"/>
<dbReference type="EMBL" id="FMZA01000021">
    <property type="protein sequence ID" value="SDC90997.1"/>
    <property type="molecule type" value="Genomic_DNA"/>
</dbReference>
<name>A0A1G6QH36_9BACL</name>
<organism evidence="2 3">
    <name type="scientific">Melghirimyces thermohalophilus</name>
    <dbReference type="NCBI Taxonomy" id="1236220"/>
    <lineage>
        <taxon>Bacteria</taxon>
        <taxon>Bacillati</taxon>
        <taxon>Bacillota</taxon>
        <taxon>Bacilli</taxon>
        <taxon>Bacillales</taxon>
        <taxon>Thermoactinomycetaceae</taxon>
        <taxon>Melghirimyces</taxon>
    </lineage>
</organism>
<dbReference type="Proteomes" id="UP000199387">
    <property type="component" value="Unassembled WGS sequence"/>
</dbReference>
<dbReference type="RefSeq" id="WP_176757998.1">
    <property type="nucleotide sequence ID" value="NZ_FMZA01000021.1"/>
</dbReference>
<evidence type="ECO:0000313" key="3">
    <source>
        <dbReference type="Proteomes" id="UP000199387"/>
    </source>
</evidence>
<gene>
    <name evidence="2" type="ORF">SAMN04488112_12138</name>
</gene>
<sequence length="55" mass="6300">MINKQRNDEPINAKGKFKKRKKVDTRPAWTPEIIDSKVEQAVNGRAPRSLRKGVV</sequence>
<protein>
    <submittedName>
        <fullName evidence="2">Uncharacterized protein</fullName>
    </submittedName>
</protein>
<keyword evidence="3" id="KW-1185">Reference proteome</keyword>